<gene>
    <name evidence="2" type="ORF">AAFF_G00124720</name>
</gene>
<dbReference type="EMBL" id="JAINUG010001870">
    <property type="protein sequence ID" value="KAJ8352989.1"/>
    <property type="molecule type" value="Genomic_DNA"/>
</dbReference>
<feature type="region of interest" description="Disordered" evidence="1">
    <location>
        <begin position="37"/>
        <end position="59"/>
    </location>
</feature>
<accession>A0AAD7R1D9</accession>
<name>A0AAD7R1D9_9TELE</name>
<proteinExistence type="predicted"/>
<evidence type="ECO:0000313" key="2">
    <source>
        <dbReference type="EMBL" id="KAJ8352989.1"/>
    </source>
</evidence>
<evidence type="ECO:0000313" key="3">
    <source>
        <dbReference type="Proteomes" id="UP001221898"/>
    </source>
</evidence>
<organism evidence="2 3">
    <name type="scientific">Aldrovandia affinis</name>
    <dbReference type="NCBI Taxonomy" id="143900"/>
    <lineage>
        <taxon>Eukaryota</taxon>
        <taxon>Metazoa</taxon>
        <taxon>Chordata</taxon>
        <taxon>Craniata</taxon>
        <taxon>Vertebrata</taxon>
        <taxon>Euteleostomi</taxon>
        <taxon>Actinopterygii</taxon>
        <taxon>Neopterygii</taxon>
        <taxon>Teleostei</taxon>
        <taxon>Notacanthiformes</taxon>
        <taxon>Halosauridae</taxon>
        <taxon>Aldrovandia</taxon>
    </lineage>
</organism>
<protein>
    <submittedName>
        <fullName evidence="2">Uncharacterized protein</fullName>
    </submittedName>
</protein>
<sequence>MMYNVSDHCPRPVGAVSSIRAVTHVAARNWGSSPVCWQGDGSSSTPDQRLLSHRTRRGGSRTGIEWVPSGIHRVSSPVSILLGPIWMTCTVKHPTPFAVRTTRPLVHSIPGQQA</sequence>
<reference evidence="2" key="1">
    <citation type="journal article" date="2023" name="Science">
        <title>Genome structures resolve the early diversification of teleost fishes.</title>
        <authorList>
            <person name="Parey E."/>
            <person name="Louis A."/>
            <person name="Montfort J."/>
            <person name="Bouchez O."/>
            <person name="Roques C."/>
            <person name="Iampietro C."/>
            <person name="Lluch J."/>
            <person name="Castinel A."/>
            <person name="Donnadieu C."/>
            <person name="Desvignes T."/>
            <person name="Floi Bucao C."/>
            <person name="Jouanno E."/>
            <person name="Wen M."/>
            <person name="Mejri S."/>
            <person name="Dirks R."/>
            <person name="Jansen H."/>
            <person name="Henkel C."/>
            <person name="Chen W.J."/>
            <person name="Zahm M."/>
            <person name="Cabau C."/>
            <person name="Klopp C."/>
            <person name="Thompson A.W."/>
            <person name="Robinson-Rechavi M."/>
            <person name="Braasch I."/>
            <person name="Lecointre G."/>
            <person name="Bobe J."/>
            <person name="Postlethwait J.H."/>
            <person name="Berthelot C."/>
            <person name="Roest Crollius H."/>
            <person name="Guiguen Y."/>
        </authorList>
    </citation>
    <scope>NUCLEOTIDE SEQUENCE</scope>
    <source>
        <strain evidence="2">NC1722</strain>
    </source>
</reference>
<comment type="caution">
    <text evidence="2">The sequence shown here is derived from an EMBL/GenBank/DDBJ whole genome shotgun (WGS) entry which is preliminary data.</text>
</comment>
<keyword evidence="3" id="KW-1185">Reference proteome</keyword>
<dbReference type="Proteomes" id="UP001221898">
    <property type="component" value="Unassembled WGS sequence"/>
</dbReference>
<dbReference type="AlphaFoldDB" id="A0AAD7R1D9"/>
<evidence type="ECO:0000256" key="1">
    <source>
        <dbReference type="SAM" id="MobiDB-lite"/>
    </source>
</evidence>